<dbReference type="eggNOG" id="COG4886">
    <property type="taxonomic scope" value="Bacteria"/>
</dbReference>
<dbReference type="SMART" id="SM00369">
    <property type="entry name" value="LRR_TYP"/>
    <property type="match status" value="5"/>
</dbReference>
<dbReference type="SMART" id="SM00175">
    <property type="entry name" value="RAB"/>
    <property type="match status" value="1"/>
</dbReference>
<keyword evidence="6" id="KW-0547">Nucleotide-binding</keyword>
<reference evidence="13 14" key="1">
    <citation type="submission" date="2006-06" db="EMBL/GenBank/DDBJ databases">
        <authorList>
            <person name="Moran M.A."/>
            <person name="Ferriera S."/>
            <person name="Johnson J."/>
            <person name="Kravitz S."/>
            <person name="Beeson K."/>
            <person name="Sutton G."/>
            <person name="Rogers Y.-H."/>
            <person name="Friedman R."/>
            <person name="Frazier M."/>
            <person name="Venter J.C."/>
        </authorList>
    </citation>
    <scope>NUCLEOTIDE SEQUENCE [LARGE SCALE GENOMIC DNA]</scope>
    <source>
        <strain evidence="13 14">E-37</strain>
    </source>
</reference>
<dbReference type="SUPFAM" id="SSF52540">
    <property type="entry name" value="P-loop containing nucleoside triphosphate hydrolases"/>
    <property type="match status" value="1"/>
</dbReference>
<dbReference type="GO" id="GO:0005737">
    <property type="term" value="C:cytoplasm"/>
    <property type="evidence" value="ECO:0007669"/>
    <property type="project" value="TreeGrafter"/>
</dbReference>
<evidence type="ECO:0000259" key="12">
    <source>
        <dbReference type="PROSITE" id="PS51424"/>
    </source>
</evidence>
<evidence type="ECO:0000256" key="4">
    <source>
        <dbReference type="ARBA" id="ARBA00022679"/>
    </source>
</evidence>
<dbReference type="AlphaFoldDB" id="A3K218"/>
<dbReference type="InterPro" id="IPR001611">
    <property type="entry name" value="Leu-rich_rpt"/>
</dbReference>
<dbReference type="PANTHER" id="PTHR48051">
    <property type="match status" value="1"/>
</dbReference>
<dbReference type="Proteomes" id="UP000005713">
    <property type="component" value="Unassembled WGS sequence"/>
</dbReference>
<evidence type="ECO:0000256" key="6">
    <source>
        <dbReference type="ARBA" id="ARBA00022741"/>
    </source>
</evidence>
<evidence type="ECO:0000256" key="1">
    <source>
        <dbReference type="ARBA" id="ARBA00012513"/>
    </source>
</evidence>
<evidence type="ECO:0000256" key="8">
    <source>
        <dbReference type="ARBA" id="ARBA00022840"/>
    </source>
</evidence>
<evidence type="ECO:0000313" key="13">
    <source>
        <dbReference type="EMBL" id="EBA08964.1"/>
    </source>
</evidence>
<dbReference type="RefSeq" id="WP_005857943.1">
    <property type="nucleotide sequence ID" value="NZ_AAYA01000004.1"/>
</dbReference>
<dbReference type="InterPro" id="IPR020859">
    <property type="entry name" value="ROC"/>
</dbReference>
<dbReference type="Gene3D" id="1.10.10.10">
    <property type="entry name" value="Winged helix-like DNA-binding domain superfamily/Winged helix DNA-binding domain"/>
    <property type="match status" value="1"/>
</dbReference>
<dbReference type="Pfam" id="PF25497">
    <property type="entry name" value="COR-B"/>
    <property type="match status" value="1"/>
</dbReference>
<sequence length="797" mass="90694">MKNSENLTVDELIDLERNVLTGSLRLSGLDLKEIPPAVFGLTHLRELNLNNNGISEIPRLVEGLINLRSLSVANNALLHLPDEICHLHHLENLDVGMNKLNYIPDQLGSLTNLSYLRLGSNEFNGLPSSLAALRSLKTLIADNLDLCEFPECVVDIKSLQTLNLSGNLFAEIPDSFVRMTSLKRLVVNNLEIKNVPIEILNRGPGAIINYLHAFGERGNTIELREAKLIIVGEGAVGKTALMQRLVRDVFDEDTETTEGIEIVSWPIKGESEKPLTLNVWDFGGQEIYHSTHQFFLTKRSLYLFIWDARKEDNILNFDYWMNVVSLLSERSPIICVQNKIDERMTTIDEDSIVKKFPNVRSFENVSAATGQGIIDLRGRILGEVGKLDHIGDVLPESWNRVRAELEALGEKFIYKEQYLEICLREGIDKKSAEYLGQYYHDLGVFLHFSDNKILEQIVFLDPEWATGAVYHLVDVREVQENFGKFSFDDLKRHWRGFGDRNHLYLVELMKRFELCFEVGDTGRFIIPELLSHRKPFIAEVDSPLRFEYHYDFMPAGIISRFIVRCNDIIKGDFFWRTGVVLQREGAIASVVSEPLQRKLIITISEGNKSHLLAIIRRELAAIHNSLNNPRVVEMLPCPCFACRKSDAGYYHSFDYLKRAREKRKFRVECKHSLEDVEIDHILEGIKRNNLIDYNQNYGGSIPDTIRIGEILLSISVDKRKLSRLGVDFEDYSKLIGEVSRLNEARLIELERILRPNGRPASSSRAARVMDFASSNGISVIQGAGGSALYELLSGMFF</sequence>
<keyword evidence="5" id="KW-0677">Repeat</keyword>
<dbReference type="SMART" id="SM00173">
    <property type="entry name" value="RAS"/>
    <property type="match status" value="1"/>
</dbReference>
<keyword evidence="3" id="KW-0433">Leucine-rich repeat</keyword>
<dbReference type="InterPro" id="IPR032171">
    <property type="entry name" value="COR-A"/>
</dbReference>
<dbReference type="PANTHER" id="PTHR48051:SF1">
    <property type="entry name" value="RAS SUPPRESSOR PROTEIN 1"/>
    <property type="match status" value="1"/>
</dbReference>
<evidence type="ECO:0000256" key="10">
    <source>
        <dbReference type="ARBA" id="ARBA00047899"/>
    </source>
</evidence>
<keyword evidence="4" id="KW-0808">Transferase</keyword>
<dbReference type="InterPro" id="IPR057263">
    <property type="entry name" value="COR-B"/>
</dbReference>
<proteinExistence type="predicted"/>
<dbReference type="GO" id="GO:0005524">
    <property type="term" value="F:ATP binding"/>
    <property type="evidence" value="ECO:0007669"/>
    <property type="project" value="UniProtKB-KW"/>
</dbReference>
<evidence type="ECO:0000256" key="9">
    <source>
        <dbReference type="ARBA" id="ARBA00023134"/>
    </source>
</evidence>
<dbReference type="InterPro" id="IPR027417">
    <property type="entry name" value="P-loop_NTPase"/>
</dbReference>
<dbReference type="Gene3D" id="3.40.50.300">
    <property type="entry name" value="P-loop containing nucleotide triphosphate hydrolases"/>
    <property type="match status" value="1"/>
</dbReference>
<accession>A3K218</accession>
<dbReference type="Gene3D" id="1.10.10.2200">
    <property type="match status" value="1"/>
</dbReference>
<keyword evidence="8" id="KW-0067">ATP-binding</keyword>
<dbReference type="Pfam" id="PF08477">
    <property type="entry name" value="Roc"/>
    <property type="match status" value="1"/>
</dbReference>
<evidence type="ECO:0000256" key="2">
    <source>
        <dbReference type="ARBA" id="ARBA00022527"/>
    </source>
</evidence>
<dbReference type="Pfam" id="PF13855">
    <property type="entry name" value="LRR_8"/>
    <property type="match status" value="1"/>
</dbReference>
<keyword evidence="7" id="KW-0418">Kinase</keyword>
<dbReference type="PROSITE" id="PS51424">
    <property type="entry name" value="ROC"/>
    <property type="match status" value="1"/>
</dbReference>
<comment type="catalytic activity">
    <reaction evidence="11">
        <text>L-seryl-[protein] + ATP = O-phospho-L-seryl-[protein] + ADP + H(+)</text>
        <dbReference type="Rhea" id="RHEA:17989"/>
        <dbReference type="Rhea" id="RHEA-COMP:9863"/>
        <dbReference type="Rhea" id="RHEA-COMP:11604"/>
        <dbReference type="ChEBI" id="CHEBI:15378"/>
        <dbReference type="ChEBI" id="CHEBI:29999"/>
        <dbReference type="ChEBI" id="CHEBI:30616"/>
        <dbReference type="ChEBI" id="CHEBI:83421"/>
        <dbReference type="ChEBI" id="CHEBI:456216"/>
        <dbReference type="EC" id="2.7.11.1"/>
    </reaction>
</comment>
<comment type="catalytic activity">
    <reaction evidence="10">
        <text>L-threonyl-[protein] + ATP = O-phospho-L-threonyl-[protein] + ADP + H(+)</text>
        <dbReference type="Rhea" id="RHEA:46608"/>
        <dbReference type="Rhea" id="RHEA-COMP:11060"/>
        <dbReference type="Rhea" id="RHEA-COMP:11605"/>
        <dbReference type="ChEBI" id="CHEBI:15378"/>
        <dbReference type="ChEBI" id="CHEBI:30013"/>
        <dbReference type="ChEBI" id="CHEBI:30616"/>
        <dbReference type="ChEBI" id="CHEBI:61977"/>
        <dbReference type="ChEBI" id="CHEBI:456216"/>
        <dbReference type="EC" id="2.7.11.1"/>
    </reaction>
</comment>
<dbReference type="InterPro" id="IPR032675">
    <property type="entry name" value="LRR_dom_sf"/>
</dbReference>
<keyword evidence="14" id="KW-1185">Reference proteome</keyword>
<evidence type="ECO:0000256" key="3">
    <source>
        <dbReference type="ARBA" id="ARBA00022614"/>
    </source>
</evidence>
<evidence type="ECO:0000256" key="5">
    <source>
        <dbReference type="ARBA" id="ARBA00022737"/>
    </source>
</evidence>
<dbReference type="PROSITE" id="PS51419">
    <property type="entry name" value="RAB"/>
    <property type="match status" value="1"/>
</dbReference>
<dbReference type="InterPro" id="IPR050216">
    <property type="entry name" value="LRR_domain-containing"/>
</dbReference>
<dbReference type="InterPro" id="IPR003591">
    <property type="entry name" value="Leu-rich_rpt_typical-subtyp"/>
</dbReference>
<evidence type="ECO:0000256" key="7">
    <source>
        <dbReference type="ARBA" id="ARBA00022777"/>
    </source>
</evidence>
<dbReference type="Gene3D" id="3.30.310.200">
    <property type="match status" value="1"/>
</dbReference>
<dbReference type="PRINTS" id="PR00449">
    <property type="entry name" value="RASTRNSFRMNG"/>
</dbReference>
<keyword evidence="2" id="KW-0723">Serine/threonine-protein kinase</keyword>
<dbReference type="InterPro" id="IPR036388">
    <property type="entry name" value="WH-like_DNA-bd_sf"/>
</dbReference>
<protein>
    <recommendedName>
        <fullName evidence="1">non-specific serine/threonine protein kinase</fullName>
        <ecNumber evidence="1">2.7.11.1</ecNumber>
    </recommendedName>
</protein>
<dbReference type="SMART" id="SM00364">
    <property type="entry name" value="LRR_BAC"/>
    <property type="match status" value="5"/>
</dbReference>
<dbReference type="PROSITE" id="PS51450">
    <property type="entry name" value="LRR"/>
    <property type="match status" value="2"/>
</dbReference>
<dbReference type="Pfam" id="PF00560">
    <property type="entry name" value="LRR_1"/>
    <property type="match status" value="2"/>
</dbReference>
<comment type="caution">
    <text evidence="13">The sequence shown here is derived from an EMBL/GenBank/DDBJ whole genome shotgun (WGS) entry which is preliminary data.</text>
</comment>
<organism evidence="13 14">
    <name type="scientific">Sagittula stellata (strain ATCC 700073 / DSM 11524 / E-37)</name>
    <dbReference type="NCBI Taxonomy" id="388399"/>
    <lineage>
        <taxon>Bacteria</taxon>
        <taxon>Pseudomonadati</taxon>
        <taxon>Pseudomonadota</taxon>
        <taxon>Alphaproteobacteria</taxon>
        <taxon>Rhodobacterales</taxon>
        <taxon>Roseobacteraceae</taxon>
        <taxon>Sagittula</taxon>
    </lineage>
</organism>
<dbReference type="Pfam" id="PF16095">
    <property type="entry name" value="COR-A"/>
    <property type="match status" value="1"/>
</dbReference>
<name>A3K218_SAGS3</name>
<dbReference type="OrthoDB" id="7811098at2"/>
<dbReference type="SUPFAM" id="SSF52058">
    <property type="entry name" value="L domain-like"/>
    <property type="match status" value="1"/>
</dbReference>
<dbReference type="EMBL" id="AAYA01000004">
    <property type="protein sequence ID" value="EBA08964.1"/>
    <property type="molecule type" value="Genomic_DNA"/>
</dbReference>
<gene>
    <name evidence="13" type="ORF">SSE37_04940</name>
</gene>
<feature type="domain" description="Roc" evidence="12">
    <location>
        <begin position="219"/>
        <end position="387"/>
    </location>
</feature>
<keyword evidence="9" id="KW-0342">GTP-binding</keyword>
<dbReference type="eggNOG" id="COG1100">
    <property type="taxonomic scope" value="Bacteria"/>
</dbReference>
<dbReference type="GO" id="GO:0004674">
    <property type="term" value="F:protein serine/threonine kinase activity"/>
    <property type="evidence" value="ECO:0007669"/>
    <property type="project" value="UniProtKB-KW"/>
</dbReference>
<dbReference type="Gene3D" id="3.80.10.10">
    <property type="entry name" value="Ribonuclease Inhibitor"/>
    <property type="match status" value="2"/>
</dbReference>
<dbReference type="EC" id="2.7.11.1" evidence="1"/>
<evidence type="ECO:0000256" key="11">
    <source>
        <dbReference type="ARBA" id="ARBA00048679"/>
    </source>
</evidence>
<evidence type="ECO:0000313" key="14">
    <source>
        <dbReference type="Proteomes" id="UP000005713"/>
    </source>
</evidence>